<dbReference type="AlphaFoldDB" id="A0A9Q1EIC4"/>
<dbReference type="Proteomes" id="UP001152622">
    <property type="component" value="Chromosome 17"/>
</dbReference>
<comment type="caution">
    <text evidence="2">The sequence shown here is derived from an EMBL/GenBank/DDBJ whole genome shotgun (WGS) entry which is preliminary data.</text>
</comment>
<evidence type="ECO:0000313" key="3">
    <source>
        <dbReference type="Proteomes" id="UP001152622"/>
    </source>
</evidence>
<keyword evidence="3" id="KW-1185">Reference proteome</keyword>
<accession>A0A9Q1EIC4</accession>
<reference evidence="2" key="1">
    <citation type="journal article" date="2023" name="Science">
        <title>Genome structures resolve the early diversification of teleost fishes.</title>
        <authorList>
            <person name="Parey E."/>
            <person name="Louis A."/>
            <person name="Montfort J."/>
            <person name="Bouchez O."/>
            <person name="Roques C."/>
            <person name="Iampietro C."/>
            <person name="Lluch J."/>
            <person name="Castinel A."/>
            <person name="Donnadieu C."/>
            <person name="Desvignes T."/>
            <person name="Floi Bucao C."/>
            <person name="Jouanno E."/>
            <person name="Wen M."/>
            <person name="Mejri S."/>
            <person name="Dirks R."/>
            <person name="Jansen H."/>
            <person name="Henkel C."/>
            <person name="Chen W.J."/>
            <person name="Zahm M."/>
            <person name="Cabau C."/>
            <person name="Klopp C."/>
            <person name="Thompson A.W."/>
            <person name="Robinson-Rechavi M."/>
            <person name="Braasch I."/>
            <person name="Lecointre G."/>
            <person name="Bobe J."/>
            <person name="Postlethwait J.H."/>
            <person name="Berthelot C."/>
            <person name="Roest Crollius H."/>
            <person name="Guiguen Y."/>
        </authorList>
    </citation>
    <scope>NUCLEOTIDE SEQUENCE</scope>
    <source>
        <strain evidence="2">WJC10195</strain>
    </source>
</reference>
<feature type="region of interest" description="Disordered" evidence="1">
    <location>
        <begin position="68"/>
        <end position="94"/>
    </location>
</feature>
<evidence type="ECO:0000256" key="1">
    <source>
        <dbReference type="SAM" id="MobiDB-lite"/>
    </source>
</evidence>
<proteinExistence type="predicted"/>
<name>A0A9Q1EIC4_SYNKA</name>
<protein>
    <submittedName>
        <fullName evidence="2">Uncharacterized protein</fullName>
    </submittedName>
</protein>
<sequence>MLIGSLNSPKRWGCGDIRDEEQWPFSIRVPPHIPKIFGMASEGEQVCLGGDTCRVYFLAAEQNAHCEEEEMPEPGDWSTCTEDAEEVGGGEYPP</sequence>
<evidence type="ECO:0000313" key="2">
    <source>
        <dbReference type="EMBL" id="KAJ8339323.1"/>
    </source>
</evidence>
<organism evidence="2 3">
    <name type="scientific">Synaphobranchus kaupii</name>
    <name type="common">Kaup's arrowtooth eel</name>
    <dbReference type="NCBI Taxonomy" id="118154"/>
    <lineage>
        <taxon>Eukaryota</taxon>
        <taxon>Metazoa</taxon>
        <taxon>Chordata</taxon>
        <taxon>Craniata</taxon>
        <taxon>Vertebrata</taxon>
        <taxon>Euteleostomi</taxon>
        <taxon>Actinopterygii</taxon>
        <taxon>Neopterygii</taxon>
        <taxon>Teleostei</taxon>
        <taxon>Anguilliformes</taxon>
        <taxon>Synaphobranchidae</taxon>
        <taxon>Synaphobranchus</taxon>
    </lineage>
</organism>
<gene>
    <name evidence="2" type="ORF">SKAU_G00361090</name>
</gene>
<dbReference type="EMBL" id="JAINUF010000017">
    <property type="protein sequence ID" value="KAJ8339323.1"/>
    <property type="molecule type" value="Genomic_DNA"/>
</dbReference>